<keyword evidence="1" id="KW-0732">Signal</keyword>
<name>A0A7W0HJR3_9BACT</name>
<evidence type="ECO:0000256" key="1">
    <source>
        <dbReference type="SAM" id="SignalP"/>
    </source>
</evidence>
<feature type="chain" id="PRO_5030723817" evidence="1">
    <location>
        <begin position="21"/>
        <end position="500"/>
    </location>
</feature>
<keyword evidence="3" id="KW-1185">Reference proteome</keyword>
<organism evidence="2 3">
    <name type="scientific">Desulfosalsimonas propionicica</name>
    <dbReference type="NCBI Taxonomy" id="332175"/>
    <lineage>
        <taxon>Bacteria</taxon>
        <taxon>Pseudomonadati</taxon>
        <taxon>Thermodesulfobacteriota</taxon>
        <taxon>Desulfobacteria</taxon>
        <taxon>Desulfobacterales</taxon>
        <taxon>Desulfosalsimonadaceae</taxon>
        <taxon>Desulfosalsimonas</taxon>
    </lineage>
</organism>
<reference evidence="2 3" key="1">
    <citation type="submission" date="2020-07" db="EMBL/GenBank/DDBJ databases">
        <title>Genomic Encyclopedia of Type Strains, Phase IV (KMG-IV): sequencing the most valuable type-strain genomes for metagenomic binning, comparative biology and taxonomic classification.</title>
        <authorList>
            <person name="Goeker M."/>
        </authorList>
    </citation>
    <scope>NUCLEOTIDE SEQUENCE [LARGE SCALE GENOMIC DNA]</scope>
    <source>
        <strain evidence="2 3">DSM 17721</strain>
    </source>
</reference>
<gene>
    <name evidence="2" type="ORF">HNR65_000760</name>
</gene>
<comment type="caution">
    <text evidence="2">The sequence shown here is derived from an EMBL/GenBank/DDBJ whole genome shotgun (WGS) entry which is preliminary data.</text>
</comment>
<dbReference type="RefSeq" id="WP_181550127.1">
    <property type="nucleotide sequence ID" value="NZ_JACDUS010000002.1"/>
</dbReference>
<sequence>MRKLLIIVFCISLGAAAARAGEQSPVVNNRLFQINPKPAETDQSAPSLQYKPVTAVRIQKPVFKNLKNLRPIIPEDAVEQPQGPDPSAALDLSDIIDDPALLADLGVVCGWDSHLILQDKAAAHVFYYIPRAFLLKRDADGYRFNVQYNSQAEAGQPSVMITAELQAPHQTGDIHLLKSILHQAFDLKPTDPLSVKALPGLGATADLQALSTGLTLPPERIHLEPPGHLKQVFRLTLSLTQDETEEVLAQIAHGGLVGRLNVVVEQVRIPVPIRIQYSRFAGPRLKGFDQWARGNPIASLENVTDFPMALAAVNAYRLKNGRLERLSKKLKPVQIDPGSEKSLKLPAAEALLGDNLMVAWMDLDFDSNCMPCLETIDQNIRKGVALAPGSLMHLEAIPGLFDQFSVYKLIVHVQSPYFTARASAVQKKEITLTADDNINENLMLYIPADKGGDPLLYKYRLEAVTQAGQTRMAPKWEEGRKLTQFFGSSQMEALFNGPIQ</sequence>
<protein>
    <submittedName>
        <fullName evidence="2">Uncharacterized protein</fullName>
    </submittedName>
</protein>
<dbReference type="EMBL" id="JACDUS010000002">
    <property type="protein sequence ID" value="MBA2880442.1"/>
    <property type="molecule type" value="Genomic_DNA"/>
</dbReference>
<evidence type="ECO:0000313" key="2">
    <source>
        <dbReference type="EMBL" id="MBA2880442.1"/>
    </source>
</evidence>
<feature type="signal peptide" evidence="1">
    <location>
        <begin position="1"/>
        <end position="20"/>
    </location>
</feature>
<proteinExistence type="predicted"/>
<dbReference type="Proteomes" id="UP000525298">
    <property type="component" value="Unassembled WGS sequence"/>
</dbReference>
<evidence type="ECO:0000313" key="3">
    <source>
        <dbReference type="Proteomes" id="UP000525298"/>
    </source>
</evidence>
<accession>A0A7W0HJR3</accession>
<dbReference type="AlphaFoldDB" id="A0A7W0HJR3"/>